<comment type="caution">
    <text evidence="1">The sequence shown here is derived from an EMBL/GenBank/DDBJ whole genome shotgun (WGS) entry which is preliminary data.</text>
</comment>
<reference evidence="1" key="1">
    <citation type="submission" date="2022-05" db="EMBL/GenBank/DDBJ databases">
        <title>Chromosome-level genome of Chaenocephalus aceratus.</title>
        <authorList>
            <person name="Park H."/>
        </authorList>
    </citation>
    <scope>NUCLEOTIDE SEQUENCE</scope>
    <source>
        <strain evidence="1">KU_202001</strain>
    </source>
</reference>
<keyword evidence="2" id="KW-1185">Reference proteome</keyword>
<dbReference type="Proteomes" id="UP001057452">
    <property type="component" value="Chromosome 18"/>
</dbReference>
<feature type="non-terminal residue" evidence="1">
    <location>
        <position position="65"/>
    </location>
</feature>
<gene>
    <name evidence="1" type="ORF">KUCAC02_000620</name>
</gene>
<organism evidence="1 2">
    <name type="scientific">Chaenocephalus aceratus</name>
    <name type="common">Blackfin icefish</name>
    <name type="synonym">Chaenichthys aceratus</name>
    <dbReference type="NCBI Taxonomy" id="36190"/>
    <lineage>
        <taxon>Eukaryota</taxon>
        <taxon>Metazoa</taxon>
        <taxon>Chordata</taxon>
        <taxon>Craniata</taxon>
        <taxon>Vertebrata</taxon>
        <taxon>Euteleostomi</taxon>
        <taxon>Actinopterygii</taxon>
        <taxon>Neopterygii</taxon>
        <taxon>Teleostei</taxon>
        <taxon>Neoteleostei</taxon>
        <taxon>Acanthomorphata</taxon>
        <taxon>Eupercaria</taxon>
        <taxon>Perciformes</taxon>
        <taxon>Notothenioidei</taxon>
        <taxon>Channichthyidae</taxon>
        <taxon>Chaenocephalus</taxon>
    </lineage>
</organism>
<accession>A0ACB9W713</accession>
<evidence type="ECO:0000313" key="1">
    <source>
        <dbReference type="EMBL" id="KAI4808563.1"/>
    </source>
</evidence>
<protein>
    <submittedName>
        <fullName evidence="1">Uncharacterized protein</fullName>
    </submittedName>
</protein>
<proteinExistence type="predicted"/>
<evidence type="ECO:0000313" key="2">
    <source>
        <dbReference type="Proteomes" id="UP001057452"/>
    </source>
</evidence>
<sequence>MEMLCRCLRSRDREGLFQQQNREQYPARGEVQLSSSHLQLVLQVERNQNQLHMDIVCGILSHDQM</sequence>
<name>A0ACB9W713_CHAAC</name>
<dbReference type="EMBL" id="CM043802">
    <property type="protein sequence ID" value="KAI4808563.1"/>
    <property type="molecule type" value="Genomic_DNA"/>
</dbReference>